<evidence type="ECO:0000313" key="3">
    <source>
        <dbReference type="Proteomes" id="UP000254866"/>
    </source>
</evidence>
<dbReference type="OrthoDB" id="10643786at2759"/>
<keyword evidence="1" id="KW-0732">Signal</keyword>
<organism evidence="2 3">
    <name type="scientific">Venustampulla echinocandica</name>
    <dbReference type="NCBI Taxonomy" id="2656787"/>
    <lineage>
        <taxon>Eukaryota</taxon>
        <taxon>Fungi</taxon>
        <taxon>Dikarya</taxon>
        <taxon>Ascomycota</taxon>
        <taxon>Pezizomycotina</taxon>
        <taxon>Leotiomycetes</taxon>
        <taxon>Helotiales</taxon>
        <taxon>Pleuroascaceae</taxon>
        <taxon>Venustampulla</taxon>
    </lineage>
</organism>
<dbReference type="RefSeq" id="XP_031864815.1">
    <property type="nucleotide sequence ID" value="XM_032019108.1"/>
</dbReference>
<evidence type="ECO:0000256" key="1">
    <source>
        <dbReference type="SAM" id="SignalP"/>
    </source>
</evidence>
<proteinExistence type="predicted"/>
<comment type="caution">
    <text evidence="2">The sequence shown here is derived from an EMBL/GenBank/DDBJ whole genome shotgun (WGS) entry which is preliminary data.</text>
</comment>
<dbReference type="GeneID" id="43603334"/>
<accession>A0A370T9F3</accession>
<name>A0A370T9F3_9HELO</name>
<dbReference type="EMBL" id="NPIC01000016">
    <property type="protein sequence ID" value="RDL30207.1"/>
    <property type="molecule type" value="Genomic_DNA"/>
</dbReference>
<feature type="signal peptide" evidence="1">
    <location>
        <begin position="1"/>
        <end position="20"/>
    </location>
</feature>
<sequence length="163" mass="17061">MLQIIFAAWMLFVYHGLTLATLVPVPEPAHSSLTRTSALPEVTVEIGSEHLNFSVIVQLSSLACSSCVAKQTSWNRSTAVPYQSSPLSSPNQTFDVTTPTPTKGRIVAISSWPSASATASLISDPNRPPASVNASTFIGSAFHPGSPGFLGLLLGGVLQLAIV</sequence>
<keyword evidence="3" id="KW-1185">Reference proteome</keyword>
<evidence type="ECO:0000313" key="2">
    <source>
        <dbReference type="EMBL" id="RDL30207.1"/>
    </source>
</evidence>
<dbReference type="Proteomes" id="UP000254866">
    <property type="component" value="Unassembled WGS sequence"/>
</dbReference>
<protein>
    <submittedName>
        <fullName evidence="2">Uncharacterized protein</fullName>
    </submittedName>
</protein>
<reference evidence="2 3" key="1">
    <citation type="journal article" date="2018" name="IMA Fungus">
        <title>IMA Genome-F 9: Draft genome sequence of Annulohypoxylon stygium, Aspergillus mulundensis, Berkeleyomyces basicola (syn. Thielaviopsis basicola), Ceratocystis smalleyi, two Cercospora beticola strains, Coleophoma cylindrospora, Fusarium fracticaudum, Phialophora cf. hyalina, and Morchella septimelata.</title>
        <authorList>
            <person name="Wingfield B.D."/>
            <person name="Bills G.F."/>
            <person name="Dong Y."/>
            <person name="Huang W."/>
            <person name="Nel W.J."/>
            <person name="Swalarsk-Parry B.S."/>
            <person name="Vaghefi N."/>
            <person name="Wilken P.M."/>
            <person name="An Z."/>
            <person name="de Beer Z.W."/>
            <person name="De Vos L."/>
            <person name="Chen L."/>
            <person name="Duong T.A."/>
            <person name="Gao Y."/>
            <person name="Hammerbacher A."/>
            <person name="Kikkert J.R."/>
            <person name="Li Y."/>
            <person name="Li H."/>
            <person name="Li K."/>
            <person name="Li Q."/>
            <person name="Liu X."/>
            <person name="Ma X."/>
            <person name="Naidoo K."/>
            <person name="Pethybridge S.J."/>
            <person name="Sun J."/>
            <person name="Steenkamp E.T."/>
            <person name="van der Nest M.A."/>
            <person name="van Wyk S."/>
            <person name="Wingfield M.J."/>
            <person name="Xiong C."/>
            <person name="Yue Q."/>
            <person name="Zhang X."/>
        </authorList>
    </citation>
    <scope>NUCLEOTIDE SEQUENCE [LARGE SCALE GENOMIC DNA]</scope>
    <source>
        <strain evidence="2 3">BP 5553</strain>
    </source>
</reference>
<gene>
    <name evidence="2" type="ORF">BP5553_10485</name>
</gene>
<dbReference type="AlphaFoldDB" id="A0A370T9F3"/>
<feature type="chain" id="PRO_5016761575" evidence="1">
    <location>
        <begin position="21"/>
        <end position="163"/>
    </location>
</feature>